<dbReference type="UniPathway" id="UPA00378"/>
<dbReference type="Proteomes" id="UP000029725">
    <property type="component" value="Unassembled WGS sequence"/>
</dbReference>
<dbReference type="Gene3D" id="3.40.50.2000">
    <property type="entry name" value="Glycogen Phosphorylase B"/>
    <property type="match status" value="2"/>
</dbReference>
<evidence type="ECO:0000256" key="1">
    <source>
        <dbReference type="ARBA" id="ARBA00003142"/>
    </source>
</evidence>
<comment type="similarity">
    <text evidence="12">Belongs to the glycosyltransferase group 1 family.</text>
</comment>
<gene>
    <name evidence="15" type="ORF">DI09_10p380</name>
</gene>
<dbReference type="GO" id="GO:0102704">
    <property type="term" value="F:GDP-Man:Man(2)GlcNAc(2)-PP-Dol alpha-1,6-mannosyltransferase activity"/>
    <property type="evidence" value="ECO:0007669"/>
    <property type="project" value="UniProtKB-UniRule"/>
</dbReference>
<evidence type="ECO:0000256" key="6">
    <source>
        <dbReference type="ARBA" id="ARBA00022692"/>
    </source>
</evidence>
<dbReference type="EMBL" id="JMKJ01000011">
    <property type="protein sequence ID" value="KGG53141.1"/>
    <property type="molecule type" value="Genomic_DNA"/>
</dbReference>
<dbReference type="SUPFAM" id="SSF53756">
    <property type="entry name" value="UDP-Glycosyltransferase/glycogen phosphorylase"/>
    <property type="match status" value="1"/>
</dbReference>
<accession>A0A098VZF8</accession>
<dbReference type="Pfam" id="PF13439">
    <property type="entry name" value="Glyco_transf_4"/>
    <property type="match status" value="1"/>
</dbReference>
<evidence type="ECO:0000256" key="11">
    <source>
        <dbReference type="ARBA" id="ARBA00045104"/>
    </source>
</evidence>
<dbReference type="GO" id="GO:0004378">
    <property type="term" value="F:GDP-Man:Man(1)GlcNAc(2)-PP-Dol alpha-1,3-mannosyltransferase activity"/>
    <property type="evidence" value="ECO:0007669"/>
    <property type="project" value="UniProtKB-UniRule"/>
</dbReference>
<reference evidence="15 16" key="1">
    <citation type="submission" date="2014-04" db="EMBL/GenBank/DDBJ databases">
        <title>A new species of microsporidia sheds light on the evolution of extreme parasitism.</title>
        <authorList>
            <person name="Haag K.L."/>
            <person name="James T.Y."/>
            <person name="Larsson R."/>
            <person name="Schaer T.M."/>
            <person name="Refardt D."/>
            <person name="Pombert J.-F."/>
            <person name="Ebert D."/>
        </authorList>
    </citation>
    <scope>NUCLEOTIDE SEQUENCE [LARGE SCALE GENOMIC DNA]</scope>
    <source>
        <strain evidence="15 16">UGP3</strain>
        <tissue evidence="15">Spores</tissue>
    </source>
</reference>
<keyword evidence="7 12" id="KW-0256">Endoplasmic reticulum</keyword>
<dbReference type="PANTHER" id="PTHR45918">
    <property type="entry name" value="ALPHA-1,3/1,6-MANNOSYLTRANSFERASE ALG2"/>
    <property type="match status" value="1"/>
</dbReference>
<evidence type="ECO:0000256" key="2">
    <source>
        <dbReference type="ARBA" id="ARBA00004586"/>
    </source>
</evidence>
<dbReference type="Pfam" id="PF00534">
    <property type="entry name" value="Glycos_transf_1"/>
    <property type="match status" value="1"/>
</dbReference>
<keyword evidence="4 12" id="KW-0328">Glycosyltransferase</keyword>
<evidence type="ECO:0000256" key="8">
    <source>
        <dbReference type="ARBA" id="ARBA00022989"/>
    </source>
</evidence>
<evidence type="ECO:0000256" key="9">
    <source>
        <dbReference type="ARBA" id="ARBA00023136"/>
    </source>
</evidence>
<feature type="domain" description="Glycosyltransferase subfamily 4-like N-terminal" evidence="14">
    <location>
        <begin position="30"/>
        <end position="212"/>
    </location>
</feature>
<organism evidence="15 16">
    <name type="scientific">Mitosporidium daphniae</name>
    <dbReference type="NCBI Taxonomy" id="1485682"/>
    <lineage>
        <taxon>Eukaryota</taxon>
        <taxon>Fungi</taxon>
        <taxon>Fungi incertae sedis</taxon>
        <taxon>Microsporidia</taxon>
        <taxon>Mitosporidium</taxon>
    </lineage>
</organism>
<dbReference type="VEuPathDB" id="MicrosporidiaDB:DI09_10p380"/>
<keyword evidence="5 12" id="KW-0808">Transferase</keyword>
<keyword evidence="16" id="KW-1185">Reference proteome</keyword>
<keyword evidence="8" id="KW-1133">Transmembrane helix</keyword>
<evidence type="ECO:0000256" key="10">
    <source>
        <dbReference type="ARBA" id="ARBA00045103"/>
    </source>
</evidence>
<evidence type="ECO:0000313" key="15">
    <source>
        <dbReference type="EMBL" id="KGG53141.1"/>
    </source>
</evidence>
<comment type="subcellular location">
    <subcellularLocation>
        <location evidence="2 12">Endoplasmic reticulum membrane</location>
    </subcellularLocation>
</comment>
<evidence type="ECO:0000256" key="3">
    <source>
        <dbReference type="ARBA" id="ARBA00004922"/>
    </source>
</evidence>
<dbReference type="AlphaFoldDB" id="A0A098VZF8"/>
<comment type="pathway">
    <text evidence="3 12">Protein modification; protein glycosylation.</text>
</comment>
<dbReference type="GeneID" id="25257994"/>
<keyword evidence="6" id="KW-0812">Transmembrane</keyword>
<dbReference type="OrthoDB" id="448893at2759"/>
<evidence type="ECO:0000256" key="5">
    <source>
        <dbReference type="ARBA" id="ARBA00022679"/>
    </source>
</evidence>
<dbReference type="EC" id="2.4.1.132" evidence="12"/>
<dbReference type="RefSeq" id="XP_013239568.1">
    <property type="nucleotide sequence ID" value="XM_013384114.1"/>
</dbReference>
<comment type="catalytic activity">
    <reaction evidence="11 12">
        <text>an alpha-D-Man-(1-&gt;3)-beta-D-Man-(1-&gt;4)-beta-D-GlcNAc-(1-&gt;4)-alpha-D-GlcNAc-diphospho-di-trans,poly-cis-dolichol + GDP-alpha-D-mannose = an alpha-D-Man-(1-&gt;3)-[alpha-D-Man-(1-&gt;6)]-beta-D-Man-(1-&gt;4)-beta-D-GlcNAc-(1-&gt;4)-alpha-D-GlcNAc-diphospho-di-trans,poly-cis-dolichol + GDP + H(+)</text>
        <dbReference type="Rhea" id="RHEA:29519"/>
        <dbReference type="Rhea" id="RHEA-COMP:19513"/>
        <dbReference type="Rhea" id="RHEA-COMP:19515"/>
        <dbReference type="ChEBI" id="CHEBI:15378"/>
        <dbReference type="ChEBI" id="CHEBI:57527"/>
        <dbReference type="ChEBI" id="CHEBI:58189"/>
        <dbReference type="ChEBI" id="CHEBI:132510"/>
        <dbReference type="ChEBI" id="CHEBI:132511"/>
        <dbReference type="EC" id="2.4.1.257"/>
    </reaction>
    <physiologicalReaction direction="left-to-right" evidence="11 12">
        <dbReference type="Rhea" id="RHEA:29520"/>
    </physiologicalReaction>
</comment>
<comment type="catalytic activity">
    <reaction evidence="10 12">
        <text>a beta-D-Man-(1-&gt;4)-beta-D-GlcNAc-(1-&gt;4)-alpha-D-GlcNAc-diphospho-di-trans,poly-cis-dolichol + GDP-alpha-D-mannose = an alpha-D-Man-(1-&gt;3)-beta-D-Man-(1-&gt;4)-beta-D-GlcNAc-(1-&gt;4)-alpha-D-GlcNAc-diphospho-di-trans,poly-cis-dolichol + GDP + H(+)</text>
        <dbReference type="Rhea" id="RHEA:29515"/>
        <dbReference type="Rhea" id="RHEA-COMP:19511"/>
        <dbReference type="Rhea" id="RHEA-COMP:19513"/>
        <dbReference type="ChEBI" id="CHEBI:15378"/>
        <dbReference type="ChEBI" id="CHEBI:57527"/>
        <dbReference type="ChEBI" id="CHEBI:58189"/>
        <dbReference type="ChEBI" id="CHEBI:58472"/>
        <dbReference type="ChEBI" id="CHEBI:132510"/>
        <dbReference type="EC" id="2.4.1.132"/>
    </reaction>
    <physiologicalReaction direction="left-to-right" evidence="10 12">
        <dbReference type="Rhea" id="RHEA:29516"/>
    </physiologicalReaction>
</comment>
<dbReference type="HOGENOM" id="CLU_591945_0_0_1"/>
<dbReference type="InterPro" id="IPR027054">
    <property type="entry name" value="ALG2"/>
</dbReference>
<name>A0A098VZF8_9MICR</name>
<evidence type="ECO:0000256" key="7">
    <source>
        <dbReference type="ARBA" id="ARBA00022824"/>
    </source>
</evidence>
<proteinExistence type="inferred from homology"/>
<evidence type="ECO:0000259" key="14">
    <source>
        <dbReference type="Pfam" id="PF13439"/>
    </source>
</evidence>
<evidence type="ECO:0000256" key="12">
    <source>
        <dbReference type="RuleBase" id="RU367136"/>
    </source>
</evidence>
<evidence type="ECO:0000313" key="16">
    <source>
        <dbReference type="Proteomes" id="UP000029725"/>
    </source>
</evidence>
<evidence type="ECO:0000259" key="13">
    <source>
        <dbReference type="Pfam" id="PF00534"/>
    </source>
</evidence>
<protein>
    <recommendedName>
        <fullName evidence="12">Alpha-1,3/1,6-mannosyltransferase ALG2</fullName>
        <ecNumber evidence="12">2.4.1.132</ecNumber>
        <ecNumber evidence="12">2.4.1.257</ecNumber>
    </recommendedName>
    <alternativeName>
        <fullName evidence="12">GDP-Man:Man(1)GlcNAc(2)-PP-Dol alpha-1,3-mannosyltransferase</fullName>
    </alternativeName>
</protein>
<keyword evidence="9" id="KW-0472">Membrane</keyword>
<dbReference type="PANTHER" id="PTHR45918:SF1">
    <property type="entry name" value="ALPHA-1,3_1,6-MANNOSYLTRANSFERASE ALG2"/>
    <property type="match status" value="1"/>
</dbReference>
<feature type="domain" description="Glycosyl transferase family 1" evidence="13">
    <location>
        <begin position="323"/>
        <end position="398"/>
    </location>
</feature>
<dbReference type="EC" id="2.4.1.257" evidence="12"/>
<dbReference type="InterPro" id="IPR001296">
    <property type="entry name" value="Glyco_trans_1"/>
</dbReference>
<dbReference type="InterPro" id="IPR028098">
    <property type="entry name" value="Glyco_trans_4-like_N"/>
</dbReference>
<sequence length="462" mass="51624">MPPKQPQREAKPLEKPLRIAIIHPNFEGMSGSTRLFLNAALSFEAKGHATTMFTIDYNLKKECFSDEHMVNIVSINSHFPSSIGGYCRQVFSFLKCILLVVLQLTVLLSHDIIICDQFPTAVILLFLIMKLMFMKADKKPTLVYYCHYPEFAYLGHLQKGILVRLYRGLVNIIEKSGIQCVDILYANSNFSKNAIMKHYPQCRDVDVLYPGISQPISSDVASHSFFKKNPICDIVKNTNCIVSINRFSIHKSLERALVLTSELKKRNVSFTAVIAGGGNDIEIENLKPLHDLVALCKSYSLSFTVAHANEIVFSSQKQPKDGADVLFIVNATNEQKSFFLSHSKALLYTASGEHFGMGIAEGMLSHCLPVAMASGGPLEIIEHMRSGYLMPQPADGESFSPPADLVDLLARLYDSNLGVEEIPQDLKKIVDNGFTRAKSLYTIDIFTKTIVTHYYESRAKIN</sequence>
<evidence type="ECO:0000256" key="4">
    <source>
        <dbReference type="ARBA" id="ARBA00022676"/>
    </source>
</evidence>
<comment type="caution">
    <text evidence="15">The sequence shown here is derived from an EMBL/GenBank/DDBJ whole genome shotgun (WGS) entry which is preliminary data.</text>
</comment>
<dbReference type="GO" id="GO:0005789">
    <property type="term" value="C:endoplasmic reticulum membrane"/>
    <property type="evidence" value="ECO:0007669"/>
    <property type="project" value="UniProtKB-SubCell"/>
</dbReference>
<comment type="function">
    <text evidence="1 12">Mannosylates Man(2)GlcNAc(2)-dolichol diphosphate and Man(1)GlcNAc(2)-dolichol diphosphate to form Man(3)GlcNAc(2)-dolichol diphosphate.</text>
</comment>